<reference evidence="1 2" key="1">
    <citation type="submission" date="2018-06" db="EMBL/GenBank/DDBJ databases">
        <authorList>
            <consortium name="Pathogen Informatics"/>
            <person name="Doyle S."/>
        </authorList>
    </citation>
    <scope>NUCLEOTIDE SEQUENCE [LARGE SCALE GENOMIC DNA]</scope>
    <source>
        <strain evidence="1 2">NCTC9645</strain>
    </source>
</reference>
<sequence length="61" mass="6738">MDNLKLLGIEHHGVIGSLRQVGQQFGMAGISVPGEMQRLFIQRRGSDGRDRALQRQRGPPA</sequence>
<protein>
    <submittedName>
        <fullName evidence="1">Uncharacterized protein</fullName>
    </submittedName>
</protein>
<dbReference type="Proteomes" id="UP000250675">
    <property type="component" value="Unassembled WGS sequence"/>
</dbReference>
<evidence type="ECO:0000313" key="2">
    <source>
        <dbReference type="Proteomes" id="UP000250675"/>
    </source>
</evidence>
<proteinExistence type="predicted"/>
<evidence type="ECO:0000313" key="1">
    <source>
        <dbReference type="EMBL" id="SQC87996.1"/>
    </source>
</evidence>
<gene>
    <name evidence="1" type="ORF">NCTC9645_06136</name>
</gene>
<accession>A0A2X3IM13</accession>
<dbReference type="EMBL" id="UASO01000010">
    <property type="protein sequence ID" value="SQC87996.1"/>
    <property type="molecule type" value="Genomic_DNA"/>
</dbReference>
<name>A0A2X3IM13_KLEPN</name>
<dbReference type="AlphaFoldDB" id="A0A2X3IM13"/>
<organism evidence="1 2">
    <name type="scientific">Klebsiella pneumoniae</name>
    <dbReference type="NCBI Taxonomy" id="573"/>
    <lineage>
        <taxon>Bacteria</taxon>
        <taxon>Pseudomonadati</taxon>
        <taxon>Pseudomonadota</taxon>
        <taxon>Gammaproteobacteria</taxon>
        <taxon>Enterobacterales</taxon>
        <taxon>Enterobacteriaceae</taxon>
        <taxon>Klebsiella/Raoultella group</taxon>
        <taxon>Klebsiella</taxon>
        <taxon>Klebsiella pneumoniae complex</taxon>
    </lineage>
</organism>